<dbReference type="InterPro" id="IPR006104">
    <property type="entry name" value="Glyco_hydro_2_N"/>
</dbReference>
<dbReference type="InterPro" id="IPR032311">
    <property type="entry name" value="DUF4982"/>
</dbReference>
<dbReference type="InterPro" id="IPR011081">
    <property type="entry name" value="Big_4"/>
</dbReference>
<evidence type="ECO:0000259" key="4">
    <source>
        <dbReference type="Pfam" id="PF00703"/>
    </source>
</evidence>
<evidence type="ECO:0000256" key="2">
    <source>
        <dbReference type="ARBA" id="ARBA00022801"/>
    </source>
</evidence>
<evidence type="ECO:0000256" key="3">
    <source>
        <dbReference type="ARBA" id="ARBA00023295"/>
    </source>
</evidence>
<dbReference type="InterPro" id="IPR049487">
    <property type="entry name" value="BgaA-like_CBM"/>
</dbReference>
<dbReference type="Pfam" id="PF21606">
    <property type="entry name" value="BgaA-like_CBM"/>
    <property type="match status" value="1"/>
</dbReference>
<dbReference type="Pfam" id="PF07532">
    <property type="entry name" value="Big_4"/>
    <property type="match status" value="1"/>
</dbReference>
<evidence type="ECO:0000259" key="6">
    <source>
        <dbReference type="Pfam" id="PF02837"/>
    </source>
</evidence>
<gene>
    <name evidence="11" type="ORF">C5Q98_05980</name>
</gene>
<accession>A0A2S0KP34</accession>
<dbReference type="SUPFAM" id="SSF51445">
    <property type="entry name" value="(Trans)glycosidases"/>
    <property type="match status" value="1"/>
</dbReference>
<dbReference type="Gene3D" id="2.60.120.260">
    <property type="entry name" value="Galactose-binding domain-like"/>
    <property type="match status" value="2"/>
</dbReference>
<feature type="domain" description="Glycosyl hydrolases family 2 sugar binding" evidence="6">
    <location>
        <begin position="5"/>
        <end position="153"/>
    </location>
</feature>
<dbReference type="Pfam" id="PF16355">
    <property type="entry name" value="DUF4982"/>
    <property type="match status" value="1"/>
</dbReference>
<dbReference type="Pfam" id="PF00703">
    <property type="entry name" value="Glyco_hydro_2"/>
    <property type="match status" value="1"/>
</dbReference>
<dbReference type="SUPFAM" id="SSF49785">
    <property type="entry name" value="Galactose-binding domain-like"/>
    <property type="match status" value="1"/>
</dbReference>
<organism evidence="11 12">
    <name type="scientific">Fastidiosipila sanguinis</name>
    <dbReference type="NCBI Taxonomy" id="236753"/>
    <lineage>
        <taxon>Bacteria</taxon>
        <taxon>Bacillati</taxon>
        <taxon>Bacillota</taxon>
        <taxon>Clostridia</taxon>
        <taxon>Eubacteriales</taxon>
        <taxon>Oscillospiraceae</taxon>
        <taxon>Fastidiosipila</taxon>
    </lineage>
</organism>
<feature type="domain" description="Glycoside hydrolase family 2" evidence="9">
    <location>
        <begin position="738"/>
        <end position="843"/>
    </location>
</feature>
<evidence type="ECO:0000259" key="9">
    <source>
        <dbReference type="Pfam" id="PF18565"/>
    </source>
</evidence>
<evidence type="ECO:0000259" key="5">
    <source>
        <dbReference type="Pfam" id="PF02836"/>
    </source>
</evidence>
<dbReference type="InterPro" id="IPR008979">
    <property type="entry name" value="Galactose-bd-like_sf"/>
</dbReference>
<comment type="similarity">
    <text evidence="1">Belongs to the glycosyl hydrolase 2 family.</text>
</comment>
<dbReference type="KEGG" id="fsa:C5Q98_05980"/>
<evidence type="ECO:0000313" key="12">
    <source>
        <dbReference type="Proteomes" id="UP000237947"/>
    </source>
</evidence>
<feature type="domain" description="Glycoside hydrolase family 2 catalytic" evidence="5">
    <location>
        <begin position="293"/>
        <end position="571"/>
    </location>
</feature>
<dbReference type="InterPro" id="IPR017853">
    <property type="entry name" value="GH"/>
</dbReference>
<dbReference type="Pfam" id="PF02836">
    <property type="entry name" value="Glyco_hydro_2_C"/>
    <property type="match status" value="1"/>
</dbReference>
<evidence type="ECO:0000259" key="7">
    <source>
        <dbReference type="Pfam" id="PF07532"/>
    </source>
</evidence>
<dbReference type="Gene3D" id="2.60.40.10">
    <property type="entry name" value="Immunoglobulins"/>
    <property type="match status" value="3"/>
</dbReference>
<sequence>MSLINLNSHWRFKLNEKVNPSSLDIEELKDWRQVNLPHDWSIEFEFNSQSPANNEGGLLDGGTGYYAKVIDVPESLRNKDIRIHFGGIYMDSTCYINGKFVGNYPFGYNSFSYNINEYLNIGEQNLILIKVEHPQPSSRWYSGSGIYRDVDLIVKDKIHVKENGIFITTPNLAEQYGNEAGVETRIESKIINSHIDASGFVDNGAEVILEQSIEDDDGNTISELTEMKLSLDKRESKVIQSIWVNDVGLWSVDTPALYYVRTRIYDAKDKRLLDERKDRFGYRYFDWDVETGFSLNGQHLDIQGVCMHSDQGALGAVANKQAFVRQLKIMKDMGVNAIRTAHNPHDEKFIEACDELGLLVQEEAFDTWSGKPKKTYDYNRFFSQLATHPDAEAGQTWAEFDVKAMVNRDKNSPSIFMWSVGNEIWETSEDYGIEQAANLVKWVKELDQTRYVTMGEDKFRFDLESENYQKIADLLDIVGINYAEDNFALIREKHPHWKIYGSETASAVSSRGIYYEPAVKDKAITGNPEKPLRKYQTSDYGNDRVGWGKTASSVLIFDRNNLDYAGQFIWTGFDYIGEPTPWHNEPETPAKSSYFGIVDTAGFPKNEYYLFQSQWANSDEKMVHILPHWNWSQEDREITFAQGTDLKRDDNKIPVRIYSNASAVELFLNGESLGEKRFNKKVTSFGREYQEGQSEDELYLEWLIPWEAGELLAVAKDEDSNEVARDEVVTAGVPAAVRLLAETSELDVSIADLAYVQFEIVDVNGNVVPYADNLIDFEISRAADILGVDNGNSSSQERYKYLDNNWKRRAFNGKGLVILGSKKEAGDIVLKASGEGLESAEIKLTAIGEFKEDVLGYDISEIFVGLDGELTLPEVVEILFADGTRLQSKAKWDNYANNNLSELGSFVIAGELEYEQYPVKVKVNVVDFSDRAVDRVVYGEKVINLGETLQLPQTAELVFVNGLRESHKLHWEISDEEVKELSKQVGVKRLQATVNVDEQEYKYELKLIVNDLIEAEDFSMACLDNYLPELPKSAHAYDLLGQNELLELDNWINLETGAELELGDLLVGNVIKLAAKVKGKDLESKLSLRVTGEKVLSYNKAQEWNGSELPAGIASYTNPETRISALNNNQIDYSGLSDSWNNEGSKNTEDWAGILLGRAGELELTKIDNIEIHFIGDKLADDFKLEYYVGENPGTVKNYANVGDEESPLNDPNNWREITDYKILDLSSGESREGLLPEQANNLIFTPIETYAFRIRSGETLHIAEIRAHAFEAKAENDFILKAVTESEVFELNPLKYAYVFTKDKKEGFRLESNNNSVVIELPSLDENECKYLIKNEANTSESIYTIKFE</sequence>
<reference evidence="12" key="1">
    <citation type="submission" date="2018-02" db="EMBL/GenBank/DDBJ databases">
        <authorList>
            <person name="Holder M.E."/>
            <person name="Ajami N.J."/>
            <person name="Petrosino J.F."/>
        </authorList>
    </citation>
    <scope>NUCLEOTIDE SEQUENCE [LARGE SCALE GENOMIC DNA]</scope>
    <source>
        <strain evidence="12">CCUG 47711</strain>
    </source>
</reference>
<dbReference type="Pfam" id="PF02837">
    <property type="entry name" value="Glyco_hydro_2_N"/>
    <property type="match status" value="1"/>
</dbReference>
<dbReference type="RefSeq" id="WP_106012736.1">
    <property type="nucleotide sequence ID" value="NZ_CP027226.1"/>
</dbReference>
<dbReference type="PANTHER" id="PTHR42732:SF1">
    <property type="entry name" value="BETA-MANNOSIDASE"/>
    <property type="match status" value="1"/>
</dbReference>
<dbReference type="InterPro" id="IPR006103">
    <property type="entry name" value="Glyco_hydro_2_cat"/>
</dbReference>
<proteinExistence type="inferred from homology"/>
<dbReference type="GO" id="GO:0004553">
    <property type="term" value="F:hydrolase activity, hydrolyzing O-glycosyl compounds"/>
    <property type="evidence" value="ECO:0007669"/>
    <property type="project" value="InterPro"/>
</dbReference>
<dbReference type="InterPro" id="IPR013783">
    <property type="entry name" value="Ig-like_fold"/>
</dbReference>
<evidence type="ECO:0000259" key="10">
    <source>
        <dbReference type="Pfam" id="PF21606"/>
    </source>
</evidence>
<name>A0A2S0KP34_9FIRM</name>
<feature type="domain" description="Glycoside hydrolase family 2 immunoglobulin-like beta-sandwich" evidence="4">
    <location>
        <begin position="195"/>
        <end position="283"/>
    </location>
</feature>
<dbReference type="InterPro" id="IPR040605">
    <property type="entry name" value="Glyco_hydro2_dom5"/>
</dbReference>
<dbReference type="GO" id="GO:0005975">
    <property type="term" value="P:carbohydrate metabolic process"/>
    <property type="evidence" value="ECO:0007669"/>
    <property type="project" value="InterPro"/>
</dbReference>
<dbReference type="Pfam" id="PF18565">
    <property type="entry name" value="Glyco_hydro2_C5"/>
    <property type="match status" value="1"/>
</dbReference>
<dbReference type="SUPFAM" id="SSF49303">
    <property type="entry name" value="beta-Galactosidase/glucuronidase domain"/>
    <property type="match status" value="1"/>
</dbReference>
<dbReference type="FunFam" id="2.60.40.10:FF:002230">
    <property type="entry name" value="Beta-galactosidase BoGH2A"/>
    <property type="match status" value="1"/>
</dbReference>
<dbReference type="EMBL" id="CP027226">
    <property type="protein sequence ID" value="AVM42786.1"/>
    <property type="molecule type" value="Genomic_DNA"/>
</dbReference>
<evidence type="ECO:0000256" key="1">
    <source>
        <dbReference type="ARBA" id="ARBA00007401"/>
    </source>
</evidence>
<dbReference type="PRINTS" id="PR00132">
    <property type="entry name" value="GLHYDRLASE2"/>
</dbReference>
<dbReference type="OrthoDB" id="9762066at2"/>
<evidence type="ECO:0000259" key="8">
    <source>
        <dbReference type="Pfam" id="PF16355"/>
    </source>
</evidence>
<dbReference type="InterPro" id="IPR006102">
    <property type="entry name" value="Ig-like_GH2"/>
</dbReference>
<evidence type="ECO:0000313" key="11">
    <source>
        <dbReference type="EMBL" id="AVM42786.1"/>
    </source>
</evidence>
<dbReference type="PANTHER" id="PTHR42732">
    <property type="entry name" value="BETA-GALACTOSIDASE"/>
    <property type="match status" value="1"/>
</dbReference>
<dbReference type="InterPro" id="IPR051913">
    <property type="entry name" value="GH2_Domain-Containing"/>
</dbReference>
<feature type="domain" description="DUF4982" evidence="8">
    <location>
        <begin position="651"/>
        <end position="724"/>
    </location>
</feature>
<protein>
    <submittedName>
        <fullName evidence="11">Beta-galactosidase</fullName>
    </submittedName>
</protein>
<keyword evidence="2" id="KW-0378">Hydrolase</keyword>
<dbReference type="InterPro" id="IPR036156">
    <property type="entry name" value="Beta-gal/glucu_dom_sf"/>
</dbReference>
<keyword evidence="3" id="KW-0326">Glycosidase</keyword>
<feature type="domain" description="Bacterial Ig-like" evidence="7">
    <location>
        <begin position="867"/>
        <end position="913"/>
    </location>
</feature>
<keyword evidence="12" id="KW-1185">Reference proteome</keyword>
<dbReference type="Proteomes" id="UP000237947">
    <property type="component" value="Chromosome"/>
</dbReference>
<feature type="domain" description="Beta-galactosidase-like galactose-binding" evidence="10">
    <location>
        <begin position="1114"/>
        <end position="1257"/>
    </location>
</feature>
<dbReference type="InterPro" id="IPR006101">
    <property type="entry name" value="Glyco_hydro_2"/>
</dbReference>
<dbReference type="Gene3D" id="3.20.20.80">
    <property type="entry name" value="Glycosidases"/>
    <property type="match status" value="1"/>
</dbReference>